<dbReference type="EMBL" id="ADNJ02000001">
    <property type="protein sequence ID" value="EFY95962.2"/>
    <property type="molecule type" value="Genomic_DNA"/>
</dbReference>
<dbReference type="KEGG" id="maj:MAA_08615"/>
<gene>
    <name evidence="2" type="ORF">MAA_08615</name>
</gene>
<evidence type="ECO:0000313" key="2">
    <source>
        <dbReference type="EMBL" id="EFY95962.2"/>
    </source>
</evidence>
<organism evidence="2 3">
    <name type="scientific">Metarhizium robertsii (strain ARSEF 23 / ATCC MYA-3075)</name>
    <name type="common">Metarhizium anisopliae (strain ARSEF 23)</name>
    <dbReference type="NCBI Taxonomy" id="655844"/>
    <lineage>
        <taxon>Eukaryota</taxon>
        <taxon>Fungi</taxon>
        <taxon>Dikarya</taxon>
        <taxon>Ascomycota</taxon>
        <taxon>Pezizomycotina</taxon>
        <taxon>Sordariomycetes</taxon>
        <taxon>Hypocreomycetidae</taxon>
        <taxon>Hypocreales</taxon>
        <taxon>Clavicipitaceae</taxon>
        <taxon>Metarhizium</taxon>
    </lineage>
</organism>
<reference evidence="2 3" key="1">
    <citation type="journal article" date="2011" name="PLoS Genet.">
        <title>Genome sequencing and comparative transcriptomics of the model entomopathogenic fungi Metarhizium anisopliae and M. acridum.</title>
        <authorList>
            <person name="Gao Q."/>
            <person name="Jin K."/>
            <person name="Ying S.H."/>
            <person name="Zhang Y."/>
            <person name="Xiao G."/>
            <person name="Shang Y."/>
            <person name="Duan Z."/>
            <person name="Hu X."/>
            <person name="Xie X.Q."/>
            <person name="Zhou G."/>
            <person name="Peng G."/>
            <person name="Luo Z."/>
            <person name="Huang W."/>
            <person name="Wang B."/>
            <person name="Fang W."/>
            <person name="Wang S."/>
            <person name="Zhong Y."/>
            <person name="Ma L.J."/>
            <person name="St Leger R.J."/>
            <person name="Zhao G.P."/>
            <person name="Pei Y."/>
            <person name="Feng M.G."/>
            <person name="Xia Y."/>
            <person name="Wang C."/>
        </authorList>
    </citation>
    <scope>NUCLEOTIDE SEQUENCE [LARGE SCALE GENOMIC DNA]</scope>
    <source>
        <strain evidence="3">ARSEF 23 / ATCC MYA-3075</strain>
    </source>
</reference>
<proteinExistence type="predicted"/>
<protein>
    <submittedName>
        <fullName evidence="2">Flavoprotein oxygenase</fullName>
    </submittedName>
</protein>
<dbReference type="Proteomes" id="UP000002498">
    <property type="component" value="Unassembled WGS sequence"/>
</dbReference>
<evidence type="ECO:0000313" key="3">
    <source>
        <dbReference type="Proteomes" id="UP000002498"/>
    </source>
</evidence>
<sequence>MTYSYSSKHPSQPPSESLPSQLDIDVHAVHLPLSPAQQRPQPLHPEAGPLGALGRDGVGSRAGERPGRRVCHLHHGGVEGRVGGARPREEPVALEVEEAPVGPVARREEQDEQEDGAVHAGPVEEVGAHEEEEDEGRRGVGRDEEEGEPAATGALAGECKWRGGEFLCYLLRQNIVVYEAGGM</sequence>
<dbReference type="RefSeq" id="XP_007824804.2">
    <property type="nucleotide sequence ID" value="XM_007826613.2"/>
</dbReference>
<evidence type="ECO:0000256" key="1">
    <source>
        <dbReference type="SAM" id="MobiDB-lite"/>
    </source>
</evidence>
<dbReference type="HOGENOM" id="CLU_1503767_0_0_1"/>
<name>E9F8L6_METRA</name>
<accession>E9F8L6</accession>
<feature type="region of interest" description="Disordered" evidence="1">
    <location>
        <begin position="1"/>
        <end position="156"/>
    </location>
</feature>
<reference evidence="2 3" key="2">
    <citation type="journal article" date="2014" name="Proc. Natl. Acad. Sci. U.S.A.">
        <title>Trajectory and genomic determinants of fungal-pathogen speciation and host adaptation.</title>
        <authorList>
            <person name="Hu X."/>
            <person name="Xiao G."/>
            <person name="Zheng P."/>
            <person name="Shang Y."/>
            <person name="Su Y."/>
            <person name="Zhang X."/>
            <person name="Liu X."/>
            <person name="Zhan S."/>
            <person name="St Leger R.J."/>
            <person name="Wang C."/>
        </authorList>
    </citation>
    <scope>GENOME REANNOTATION</scope>
    <source>
        <strain evidence="3">ARSEF 23 / ATCC MYA-3075</strain>
    </source>
</reference>
<dbReference type="GeneID" id="19262901"/>
<dbReference type="AlphaFoldDB" id="E9F8L6"/>
<keyword evidence="3" id="KW-1185">Reference proteome</keyword>
<comment type="caution">
    <text evidence="2">The sequence shown here is derived from an EMBL/GenBank/DDBJ whole genome shotgun (WGS) entry which is preliminary data.</text>
</comment>